<keyword evidence="3" id="KW-1185">Reference proteome</keyword>
<sequence length="144" mass="16663">MYFSFMQRQQQAQTLQMHNSRLQSKCNIIFLSTSFLSVDRKKNFFNITSENHHLTADEQHNIGTFIYFLILSLARVKKKQKSKSRLGKINFAHMMKRMKVNFNAGRVLLIVEKLIRQSSSVGNTFPIFALCALFLPAIDAAFNL</sequence>
<gene>
    <name evidence="2" type="ORF">T05_6626</name>
</gene>
<evidence type="ECO:0000256" key="1">
    <source>
        <dbReference type="SAM" id="Phobius"/>
    </source>
</evidence>
<feature type="transmembrane region" description="Helical" evidence="1">
    <location>
        <begin position="123"/>
        <end position="142"/>
    </location>
</feature>
<keyword evidence="1" id="KW-0472">Membrane</keyword>
<comment type="caution">
    <text evidence="2">The sequence shown here is derived from an EMBL/GenBank/DDBJ whole genome shotgun (WGS) entry which is preliminary data.</text>
</comment>
<evidence type="ECO:0000313" key="3">
    <source>
        <dbReference type="Proteomes" id="UP000055048"/>
    </source>
</evidence>
<dbReference type="Proteomes" id="UP000055048">
    <property type="component" value="Unassembled WGS sequence"/>
</dbReference>
<dbReference type="AlphaFoldDB" id="A0A0V0TI15"/>
<reference evidence="2 3" key="1">
    <citation type="submission" date="2015-01" db="EMBL/GenBank/DDBJ databases">
        <title>Evolution of Trichinella species and genotypes.</title>
        <authorList>
            <person name="Korhonen P.K."/>
            <person name="Edoardo P."/>
            <person name="Giuseppe L.R."/>
            <person name="Gasser R.B."/>
        </authorList>
    </citation>
    <scope>NUCLEOTIDE SEQUENCE [LARGE SCALE GENOMIC DNA]</scope>
    <source>
        <strain evidence="2">ISS417</strain>
    </source>
</reference>
<accession>A0A0V0TI15</accession>
<keyword evidence="1" id="KW-1133">Transmembrane helix</keyword>
<evidence type="ECO:0000313" key="2">
    <source>
        <dbReference type="EMBL" id="KRX38544.1"/>
    </source>
</evidence>
<dbReference type="EMBL" id="JYDJ01000263">
    <property type="protein sequence ID" value="KRX38544.1"/>
    <property type="molecule type" value="Genomic_DNA"/>
</dbReference>
<keyword evidence="1" id="KW-0812">Transmembrane</keyword>
<proteinExistence type="predicted"/>
<protein>
    <submittedName>
        <fullName evidence="2">Uncharacterized protein</fullName>
    </submittedName>
</protein>
<organism evidence="2 3">
    <name type="scientific">Trichinella murrelli</name>
    <dbReference type="NCBI Taxonomy" id="144512"/>
    <lineage>
        <taxon>Eukaryota</taxon>
        <taxon>Metazoa</taxon>
        <taxon>Ecdysozoa</taxon>
        <taxon>Nematoda</taxon>
        <taxon>Enoplea</taxon>
        <taxon>Dorylaimia</taxon>
        <taxon>Trichinellida</taxon>
        <taxon>Trichinellidae</taxon>
        <taxon>Trichinella</taxon>
    </lineage>
</organism>
<name>A0A0V0TI15_9BILA</name>